<comment type="similarity">
    <text evidence="1">Belongs to the universal ribosomal protein uL14 family.</text>
</comment>
<dbReference type="GO" id="GO:0006412">
    <property type="term" value="P:translation"/>
    <property type="evidence" value="ECO:0007669"/>
    <property type="project" value="InterPro"/>
</dbReference>
<evidence type="ECO:0000256" key="1">
    <source>
        <dbReference type="ARBA" id="ARBA00010745"/>
    </source>
</evidence>
<protein>
    <submittedName>
        <fullName evidence="4">Uncharacterized protein</fullName>
    </submittedName>
</protein>
<keyword evidence="3" id="KW-0687">Ribonucleoprotein</keyword>
<evidence type="ECO:0000256" key="2">
    <source>
        <dbReference type="ARBA" id="ARBA00022980"/>
    </source>
</evidence>
<dbReference type="SMART" id="SM01374">
    <property type="entry name" value="Ribosomal_L14"/>
    <property type="match status" value="1"/>
</dbReference>
<name>A0A183MDH2_9TREM</name>
<reference evidence="4 5" key="1">
    <citation type="submission" date="2018-11" db="EMBL/GenBank/DDBJ databases">
        <authorList>
            <consortium name="Pathogen Informatics"/>
        </authorList>
    </citation>
    <scope>NUCLEOTIDE SEQUENCE [LARGE SCALE GENOMIC DNA]</scope>
    <source>
        <strain evidence="4 5">Zambia</strain>
    </source>
</reference>
<accession>A0A183MDH2</accession>
<dbReference type="InterPro" id="IPR036853">
    <property type="entry name" value="Ribosomal_uL14_sf"/>
</dbReference>
<organism evidence="4 5">
    <name type="scientific">Schistosoma margrebowiei</name>
    <dbReference type="NCBI Taxonomy" id="48269"/>
    <lineage>
        <taxon>Eukaryota</taxon>
        <taxon>Metazoa</taxon>
        <taxon>Spiralia</taxon>
        <taxon>Lophotrochozoa</taxon>
        <taxon>Platyhelminthes</taxon>
        <taxon>Trematoda</taxon>
        <taxon>Digenea</taxon>
        <taxon>Strigeidida</taxon>
        <taxon>Schistosomatoidea</taxon>
        <taxon>Schistosomatidae</taxon>
        <taxon>Schistosoma</taxon>
    </lineage>
</organism>
<dbReference type="Gene3D" id="2.40.150.20">
    <property type="entry name" value="Ribosomal protein L14"/>
    <property type="match status" value="1"/>
</dbReference>
<dbReference type="GO" id="GO:0003735">
    <property type="term" value="F:structural constituent of ribosome"/>
    <property type="evidence" value="ECO:0007669"/>
    <property type="project" value="InterPro"/>
</dbReference>
<dbReference type="AlphaFoldDB" id="A0A183MDH2"/>
<dbReference type="GO" id="GO:1990904">
    <property type="term" value="C:ribonucleoprotein complex"/>
    <property type="evidence" value="ECO:0007669"/>
    <property type="project" value="UniProtKB-KW"/>
</dbReference>
<dbReference type="SUPFAM" id="SSF50193">
    <property type="entry name" value="Ribosomal protein L14"/>
    <property type="match status" value="1"/>
</dbReference>
<sequence length="124" mass="13909">MINHSIHLLSRLSSRFFILYSYIYNSHNDYIYTVFDSVPLNFLTLHFSGDKVLVAVNGEMKKGWIVGARLPSVNGWPRFDSNNIVLIDNDGNPLGTRILVPVPARLRSLSGDITKILSIASSFV</sequence>
<dbReference type="GO" id="GO:0005840">
    <property type="term" value="C:ribosome"/>
    <property type="evidence" value="ECO:0007669"/>
    <property type="project" value="UniProtKB-KW"/>
</dbReference>
<dbReference type="STRING" id="48269.A0A183MDH2"/>
<dbReference type="Proteomes" id="UP000277204">
    <property type="component" value="Unassembled WGS sequence"/>
</dbReference>
<evidence type="ECO:0000313" key="4">
    <source>
        <dbReference type="EMBL" id="VDP10358.1"/>
    </source>
</evidence>
<proteinExistence type="inferred from homology"/>
<dbReference type="CDD" id="cd00337">
    <property type="entry name" value="Ribosomal_uL14"/>
    <property type="match status" value="1"/>
</dbReference>
<dbReference type="Pfam" id="PF00238">
    <property type="entry name" value="Ribosomal_L14"/>
    <property type="match status" value="1"/>
</dbReference>
<gene>
    <name evidence="4" type="ORF">SMRZ_LOCUS14097</name>
</gene>
<dbReference type="EMBL" id="UZAI01012721">
    <property type="protein sequence ID" value="VDP10358.1"/>
    <property type="molecule type" value="Genomic_DNA"/>
</dbReference>
<evidence type="ECO:0000256" key="3">
    <source>
        <dbReference type="ARBA" id="ARBA00023274"/>
    </source>
</evidence>
<dbReference type="InterPro" id="IPR000218">
    <property type="entry name" value="Ribosomal_uL14"/>
</dbReference>
<keyword evidence="2" id="KW-0689">Ribosomal protein</keyword>
<keyword evidence="5" id="KW-1185">Reference proteome</keyword>
<evidence type="ECO:0000313" key="5">
    <source>
        <dbReference type="Proteomes" id="UP000277204"/>
    </source>
</evidence>